<dbReference type="STRING" id="294935.ATN88_08600"/>
<name>A0A135I5L8_9GAMM</name>
<gene>
    <name evidence="1" type="ORF">ATN88_08600</name>
</gene>
<comment type="caution">
    <text evidence="1">The sequence shown here is derived from an EMBL/GenBank/DDBJ whole genome shotgun (WGS) entry which is preliminary data.</text>
</comment>
<evidence type="ECO:0000313" key="1">
    <source>
        <dbReference type="EMBL" id="KXF80684.1"/>
    </source>
</evidence>
<protein>
    <submittedName>
        <fullName evidence="1">Uncharacterized protein</fullName>
    </submittedName>
</protein>
<dbReference type="RefSeq" id="WP_067419269.1">
    <property type="nucleotide sequence ID" value="NZ_LNTY01000050.1"/>
</dbReference>
<evidence type="ECO:0000313" key="2">
    <source>
        <dbReference type="Proteomes" id="UP000070529"/>
    </source>
</evidence>
<keyword evidence="2" id="KW-1185">Reference proteome</keyword>
<reference evidence="1 2" key="1">
    <citation type="submission" date="2015-11" db="EMBL/GenBank/DDBJ databases">
        <title>Genomic Taxonomy of the Vibrionaceae.</title>
        <authorList>
            <person name="Gomez-Gil B."/>
            <person name="Enciso-Ibarra J."/>
        </authorList>
    </citation>
    <scope>NUCLEOTIDE SEQUENCE [LARGE SCALE GENOMIC DNA]</scope>
    <source>
        <strain evidence="1 2">CAIM 912</strain>
    </source>
</reference>
<proteinExistence type="predicted"/>
<dbReference type="AlphaFoldDB" id="A0A135I5L8"/>
<dbReference type="Proteomes" id="UP000070529">
    <property type="component" value="Unassembled WGS sequence"/>
</dbReference>
<dbReference type="EMBL" id="LNTY01000050">
    <property type="protein sequence ID" value="KXF80684.1"/>
    <property type="molecule type" value="Genomic_DNA"/>
</dbReference>
<sequence length="321" mass="35798">MSLKLTRNVLGVLLLTLLSQKAIAVEYVFISATDPFQALTNGISPRGTNRNIMSAARRETPSSVIVGVVPADESRMVQNFPPHANGGRLTTVRANFSRTLSRASEAYSFAFNERLRSLSSLNEQAASVAHMLTIQNIRTPGAQQFTQHMLGVTDLSPALLTFQLLLREMLDLEEAYRRALARPYATYMYSHINQESVLEVSQWVWDRSANAWRRDSSYEVPAGVVTQHAVAASLNPVAHQPNMGSIAFNVSLPQIPDLGDFLDDLNQQQQPLFTTCTLPSTSSSRRVRSLTDLFTCESYTQSYYEEYLTHNVIAVNAIFFN</sequence>
<organism evidence="1 2">
    <name type="scientific">Enterovibrio coralii</name>
    <dbReference type="NCBI Taxonomy" id="294935"/>
    <lineage>
        <taxon>Bacteria</taxon>
        <taxon>Pseudomonadati</taxon>
        <taxon>Pseudomonadota</taxon>
        <taxon>Gammaproteobacteria</taxon>
        <taxon>Vibrionales</taxon>
        <taxon>Vibrionaceae</taxon>
        <taxon>Enterovibrio</taxon>
    </lineage>
</organism>
<dbReference type="OrthoDB" id="9964437at2"/>
<accession>A0A135I5L8</accession>